<reference evidence="2 3" key="1">
    <citation type="submission" date="2023-01" db="EMBL/GenBank/DDBJ databases">
        <authorList>
            <person name="Kreplak J."/>
        </authorList>
    </citation>
    <scope>NUCLEOTIDE SEQUENCE [LARGE SCALE GENOMIC DNA]</scope>
</reference>
<sequence>MVMGNDQDEQEEVEVVEEEKDDTDMHELEGMKVVEETIEEYECPTFTLTETEKKRIYRPWKRCVIMKLLGIKIGYKALESRLKQMWVRKVKKWRLNFEPSSDIIDEVTVWVRVSELPIEFYYARVLSGVGN</sequence>
<evidence type="ECO:0008006" key="4">
    <source>
        <dbReference type="Google" id="ProtNLM"/>
    </source>
</evidence>
<feature type="region of interest" description="Disordered" evidence="1">
    <location>
        <begin position="1"/>
        <end position="27"/>
    </location>
</feature>
<proteinExistence type="predicted"/>
<dbReference type="Proteomes" id="UP001157006">
    <property type="component" value="Chromosome 2"/>
</dbReference>
<organism evidence="2 3">
    <name type="scientific">Vicia faba</name>
    <name type="common">Broad bean</name>
    <name type="synonym">Faba vulgaris</name>
    <dbReference type="NCBI Taxonomy" id="3906"/>
    <lineage>
        <taxon>Eukaryota</taxon>
        <taxon>Viridiplantae</taxon>
        <taxon>Streptophyta</taxon>
        <taxon>Embryophyta</taxon>
        <taxon>Tracheophyta</taxon>
        <taxon>Spermatophyta</taxon>
        <taxon>Magnoliopsida</taxon>
        <taxon>eudicotyledons</taxon>
        <taxon>Gunneridae</taxon>
        <taxon>Pentapetalae</taxon>
        <taxon>rosids</taxon>
        <taxon>fabids</taxon>
        <taxon>Fabales</taxon>
        <taxon>Fabaceae</taxon>
        <taxon>Papilionoideae</taxon>
        <taxon>50 kb inversion clade</taxon>
        <taxon>NPAAA clade</taxon>
        <taxon>Hologalegina</taxon>
        <taxon>IRL clade</taxon>
        <taxon>Fabeae</taxon>
        <taxon>Vicia</taxon>
    </lineage>
</organism>
<dbReference type="EMBL" id="OX451737">
    <property type="protein sequence ID" value="CAI8597843.1"/>
    <property type="molecule type" value="Genomic_DNA"/>
</dbReference>
<keyword evidence="3" id="KW-1185">Reference proteome</keyword>
<evidence type="ECO:0000256" key="1">
    <source>
        <dbReference type="SAM" id="MobiDB-lite"/>
    </source>
</evidence>
<protein>
    <recommendedName>
        <fullName evidence="4">DUF4283 domain-containing protein</fullName>
    </recommendedName>
</protein>
<feature type="compositionally biased region" description="Acidic residues" evidence="1">
    <location>
        <begin position="1"/>
        <end position="22"/>
    </location>
</feature>
<dbReference type="AlphaFoldDB" id="A0AAV0ZL06"/>
<name>A0AAV0ZL06_VICFA</name>
<evidence type="ECO:0000313" key="3">
    <source>
        <dbReference type="Proteomes" id="UP001157006"/>
    </source>
</evidence>
<accession>A0AAV0ZL06</accession>
<gene>
    <name evidence="2" type="ORF">VFH_II100080</name>
</gene>
<evidence type="ECO:0000313" key="2">
    <source>
        <dbReference type="EMBL" id="CAI8597843.1"/>
    </source>
</evidence>